<feature type="compositionally biased region" description="Basic and acidic residues" evidence="1">
    <location>
        <begin position="92"/>
        <end position="101"/>
    </location>
</feature>
<keyword evidence="2" id="KW-0472">Membrane</keyword>
<dbReference type="EMBL" id="KN714815">
    <property type="protein sequence ID" value="KUI62487.1"/>
    <property type="molecule type" value="Genomic_DNA"/>
</dbReference>
<organism evidence="3 4">
    <name type="scientific">Cytospora mali</name>
    <name type="common">Apple Valsa canker fungus</name>
    <name type="synonym">Valsa mali</name>
    <dbReference type="NCBI Taxonomy" id="578113"/>
    <lineage>
        <taxon>Eukaryota</taxon>
        <taxon>Fungi</taxon>
        <taxon>Dikarya</taxon>
        <taxon>Ascomycota</taxon>
        <taxon>Pezizomycotina</taxon>
        <taxon>Sordariomycetes</taxon>
        <taxon>Sordariomycetidae</taxon>
        <taxon>Diaporthales</taxon>
        <taxon>Cytosporaceae</taxon>
        <taxon>Cytospora</taxon>
    </lineage>
</organism>
<protein>
    <submittedName>
        <fullName evidence="3">Uncharacterized protein</fullName>
    </submittedName>
</protein>
<gene>
    <name evidence="3" type="ORF">VP1G_09613</name>
</gene>
<accession>A0A194VEQ3</accession>
<keyword evidence="4" id="KW-1185">Reference proteome</keyword>
<sequence>MIQLVWRSDPTATTEASSTMPPVLPGYISVPPPPGLSTGAKAGIGVAACSVVLSAIGSAVWFLLRHRHRRRMRDRLGPQAAPTREALPFELSDPRSNRYELESPGSLNALASPKTPSELPRESLNIDNHDDRSRAGELVELE</sequence>
<evidence type="ECO:0000256" key="2">
    <source>
        <dbReference type="SAM" id="Phobius"/>
    </source>
</evidence>
<feature type="compositionally biased region" description="Basic and acidic residues" evidence="1">
    <location>
        <begin position="127"/>
        <end position="142"/>
    </location>
</feature>
<evidence type="ECO:0000313" key="4">
    <source>
        <dbReference type="Proteomes" id="UP000078576"/>
    </source>
</evidence>
<reference evidence="4" key="1">
    <citation type="submission" date="2014-12" db="EMBL/GenBank/DDBJ databases">
        <title>Genome Sequence of Valsa Canker Pathogens Uncovers a Specific Adaption of Colonization on Woody Bark.</title>
        <authorList>
            <person name="Yin Z."/>
            <person name="Liu H."/>
            <person name="Gao X."/>
            <person name="Li Z."/>
            <person name="Song N."/>
            <person name="Ke X."/>
            <person name="Dai Q."/>
            <person name="Wu Y."/>
            <person name="Sun Y."/>
            <person name="Xu J.-R."/>
            <person name="Kang Z.K."/>
            <person name="Wang L."/>
            <person name="Huang L."/>
        </authorList>
    </citation>
    <scope>NUCLEOTIDE SEQUENCE [LARGE SCALE GENOMIC DNA]</scope>
    <source>
        <strain evidence="4">SXYL134</strain>
    </source>
</reference>
<proteinExistence type="predicted"/>
<evidence type="ECO:0000313" key="3">
    <source>
        <dbReference type="EMBL" id="KUI62487.1"/>
    </source>
</evidence>
<dbReference type="Proteomes" id="UP000078576">
    <property type="component" value="Unassembled WGS sequence"/>
</dbReference>
<name>A0A194VEQ3_CYTMA</name>
<evidence type="ECO:0000256" key="1">
    <source>
        <dbReference type="SAM" id="MobiDB-lite"/>
    </source>
</evidence>
<dbReference type="AlphaFoldDB" id="A0A194VEQ3"/>
<feature type="transmembrane region" description="Helical" evidence="2">
    <location>
        <begin position="42"/>
        <end position="64"/>
    </location>
</feature>
<keyword evidence="2" id="KW-0812">Transmembrane</keyword>
<feature type="region of interest" description="Disordered" evidence="1">
    <location>
        <begin position="73"/>
        <end position="142"/>
    </location>
</feature>
<keyword evidence="2" id="KW-1133">Transmembrane helix</keyword>